<dbReference type="OrthoDB" id="6457425at2"/>
<comment type="caution">
    <text evidence="2">The sequence shown here is derived from an EMBL/GenBank/DDBJ whole genome shotgun (WGS) entry which is preliminary data.</text>
</comment>
<feature type="transmembrane region" description="Helical" evidence="1">
    <location>
        <begin position="20"/>
        <end position="38"/>
    </location>
</feature>
<keyword evidence="1" id="KW-1133">Transmembrane helix</keyword>
<dbReference type="EMBL" id="LXEW01000008">
    <property type="protein sequence ID" value="OAT54703.1"/>
    <property type="molecule type" value="Genomic_DNA"/>
</dbReference>
<evidence type="ECO:0000313" key="2">
    <source>
        <dbReference type="EMBL" id="OAT54703.1"/>
    </source>
</evidence>
<sequence>MAWHKKPSGQIDKPTPPPYLKWLLFFLAAMIVSTYLLLTLEQKELKINKLLSILIIISPVILVLITLSTKLFIYIKNYRLYAFLEREKQYIDNQWCLWGERSVSVLDSCLLLPEKTTLPYILNHTQSHVSSYNITQKIDYLPNHHGACFYLLRSVKDIILTLPPSLPLHITYVTDKSNDDIAKKFRDSWVNLLKNKQYANISIISDFSFNNVDKIISKNDEIINIIIFEQNEIKNIQSELMAIFILTSDDVTKKYQLSKKIDLKRPMSIDANDDIKNSIKIFGEVQVDSINSVFLFSAGKINDQILAELYQSDNCFGYLSPQNMIDLEFFSGPTGKYAPWFIAALASQYVEQKRKPTVILSTENDVTFISTITPVMKNEI</sequence>
<dbReference type="AlphaFoldDB" id="A0A1B7K3K7"/>
<keyword evidence="1" id="KW-0812">Transmembrane</keyword>
<feature type="transmembrane region" description="Helical" evidence="1">
    <location>
        <begin position="50"/>
        <end position="75"/>
    </location>
</feature>
<evidence type="ECO:0000313" key="3">
    <source>
        <dbReference type="Proteomes" id="UP000078224"/>
    </source>
</evidence>
<dbReference type="Proteomes" id="UP000078224">
    <property type="component" value="Unassembled WGS sequence"/>
</dbReference>
<reference evidence="2 3" key="1">
    <citation type="submission" date="2016-04" db="EMBL/GenBank/DDBJ databases">
        <title>ATOL: Assembling a taxonomically balanced genome-scale reconstruction of the evolutionary history of the Enterobacteriaceae.</title>
        <authorList>
            <person name="Plunkett G.III."/>
            <person name="Neeno-Eckwall E.C."/>
            <person name="Glasner J.D."/>
            <person name="Perna N.T."/>
        </authorList>
    </citation>
    <scope>NUCLEOTIDE SEQUENCE [LARGE SCALE GENOMIC DNA]</scope>
    <source>
        <strain evidence="2 3">ATCC 35613</strain>
    </source>
</reference>
<organism evidence="2 3">
    <name type="scientific">Providencia heimbachae ATCC 35613</name>
    <dbReference type="NCBI Taxonomy" id="1354272"/>
    <lineage>
        <taxon>Bacteria</taxon>
        <taxon>Pseudomonadati</taxon>
        <taxon>Pseudomonadota</taxon>
        <taxon>Gammaproteobacteria</taxon>
        <taxon>Enterobacterales</taxon>
        <taxon>Morganellaceae</taxon>
        <taxon>Providencia</taxon>
    </lineage>
</organism>
<name>A0A1B7K3K7_9GAMM</name>
<proteinExistence type="predicted"/>
<dbReference type="RefSeq" id="WP_068907180.1">
    <property type="nucleotide sequence ID" value="NZ_LXEW01000008.1"/>
</dbReference>
<accession>A0A1B7K3K7</accession>
<evidence type="ECO:0008006" key="4">
    <source>
        <dbReference type="Google" id="ProtNLM"/>
    </source>
</evidence>
<protein>
    <recommendedName>
        <fullName evidence="4">Type VI secretion protein</fullName>
    </recommendedName>
</protein>
<dbReference type="PATRIC" id="fig|1354272.4.peg.257"/>
<gene>
    <name evidence="2" type="ORF">M998_0247</name>
</gene>
<keyword evidence="1" id="KW-0472">Membrane</keyword>
<keyword evidence="3" id="KW-1185">Reference proteome</keyword>
<evidence type="ECO:0000256" key="1">
    <source>
        <dbReference type="SAM" id="Phobius"/>
    </source>
</evidence>